<name>A0AAN8FYE7_PATCE</name>
<evidence type="ECO:0000256" key="10">
    <source>
        <dbReference type="ARBA" id="ARBA00023163"/>
    </source>
</evidence>
<evidence type="ECO:0000256" key="16">
    <source>
        <dbReference type="ARBA" id="ARBA00046288"/>
    </source>
</evidence>
<dbReference type="Proteomes" id="UP001347796">
    <property type="component" value="Unassembled WGS sequence"/>
</dbReference>
<evidence type="ECO:0000256" key="2">
    <source>
        <dbReference type="ARBA" id="ARBA00004656"/>
    </source>
</evidence>
<comment type="similarity">
    <text evidence="3">Belongs to the VOPP1/ECOP family.</text>
</comment>
<keyword evidence="11" id="KW-0458">Lysosome</keyword>
<evidence type="ECO:0000256" key="3">
    <source>
        <dbReference type="ARBA" id="ARBA00006655"/>
    </source>
</evidence>
<evidence type="ECO:0000256" key="9">
    <source>
        <dbReference type="ARBA" id="ARBA00023136"/>
    </source>
</evidence>
<dbReference type="InterPro" id="IPR026229">
    <property type="entry name" value="VOPP1"/>
</dbReference>
<feature type="compositionally biased region" description="Polar residues" evidence="17">
    <location>
        <begin position="175"/>
        <end position="195"/>
    </location>
</feature>
<feature type="transmembrane region" description="Helical" evidence="18">
    <location>
        <begin position="68"/>
        <end position="88"/>
    </location>
</feature>
<keyword evidence="4 18" id="KW-0812">Transmembrane</keyword>
<dbReference type="AlphaFoldDB" id="A0AAN8FYE7"/>
<keyword evidence="7 18" id="KW-1133">Transmembrane helix</keyword>
<dbReference type="GO" id="GO:0031902">
    <property type="term" value="C:late endosome membrane"/>
    <property type="evidence" value="ECO:0007669"/>
    <property type="project" value="UniProtKB-SubCell"/>
</dbReference>
<evidence type="ECO:0000256" key="4">
    <source>
        <dbReference type="ARBA" id="ARBA00022692"/>
    </source>
</evidence>
<evidence type="ECO:0000256" key="18">
    <source>
        <dbReference type="SAM" id="Phobius"/>
    </source>
</evidence>
<keyword evidence="8" id="KW-0805">Transcription regulation</keyword>
<feature type="chain" id="PRO_5042865074" description="WW domain binding protein VOPP1" evidence="19">
    <location>
        <begin position="27"/>
        <end position="263"/>
    </location>
</feature>
<evidence type="ECO:0000313" key="20">
    <source>
        <dbReference type="EMBL" id="KAK6166782.1"/>
    </source>
</evidence>
<proteinExistence type="inferred from homology"/>
<evidence type="ECO:0000256" key="8">
    <source>
        <dbReference type="ARBA" id="ARBA00023015"/>
    </source>
</evidence>
<accession>A0AAN8FYE7</accession>
<comment type="caution">
    <text evidence="20">The sequence shown here is derived from an EMBL/GenBank/DDBJ whole genome shotgun (WGS) entry which is preliminary data.</text>
</comment>
<organism evidence="20 21">
    <name type="scientific">Patella caerulea</name>
    <name type="common">Rayed Mediterranean limpet</name>
    <dbReference type="NCBI Taxonomy" id="87958"/>
    <lineage>
        <taxon>Eukaryota</taxon>
        <taxon>Metazoa</taxon>
        <taxon>Spiralia</taxon>
        <taxon>Lophotrochozoa</taxon>
        <taxon>Mollusca</taxon>
        <taxon>Gastropoda</taxon>
        <taxon>Patellogastropoda</taxon>
        <taxon>Patelloidea</taxon>
        <taxon>Patellidae</taxon>
        <taxon>Patella</taxon>
    </lineage>
</organism>
<keyword evidence="21" id="KW-1185">Reference proteome</keyword>
<protein>
    <recommendedName>
        <fullName evidence="14">WW domain binding protein VOPP1</fullName>
    </recommendedName>
    <alternativeName>
        <fullName evidence="15">Vesicular, overexpressed in cancer, prosurvival protein 1</fullName>
    </alternativeName>
</protein>
<sequence>MSVDDILRNLPILVILTVSHFGGVLSEYCGTTQCYYPEKCCSNGMTCCYDSDASDHYITYKLHVWNMWYFWFIIIFIMMSCFGGCGYYRRKRMAAMSRLQQRQRQGALQTSIDLMSNRTRYPGQHQSYLAYTGPGVESDMSYLPPPYSEVVSQPDMYPPNKSELPPYPGAPVISADSQGGNTSLPLNPHHLNSQIPQPPPYSDVITGNTSENTTNNSPAANAPQSAEATNQTSASSNSTNQRPASTTDATPVVIDETNRLPPV</sequence>
<keyword evidence="9 18" id="KW-0472">Membrane</keyword>
<dbReference type="GO" id="GO:0005765">
    <property type="term" value="C:lysosomal membrane"/>
    <property type="evidence" value="ECO:0007669"/>
    <property type="project" value="UniProtKB-SubCell"/>
</dbReference>
<keyword evidence="5 19" id="KW-0732">Signal</keyword>
<evidence type="ECO:0000256" key="13">
    <source>
        <dbReference type="ARBA" id="ARBA00035628"/>
    </source>
</evidence>
<feature type="compositionally biased region" description="Low complexity" evidence="17">
    <location>
        <begin position="206"/>
        <end position="241"/>
    </location>
</feature>
<evidence type="ECO:0000313" key="21">
    <source>
        <dbReference type="Proteomes" id="UP001347796"/>
    </source>
</evidence>
<dbReference type="PANTHER" id="PTHR14971">
    <property type="entry name" value="VESICULAR, OVEREXPRESSED IN CANCER, PROSURVIVAL PROTEIN 1"/>
    <property type="match status" value="1"/>
</dbReference>
<evidence type="ECO:0000256" key="14">
    <source>
        <dbReference type="ARBA" id="ARBA00035708"/>
    </source>
</evidence>
<evidence type="ECO:0000256" key="6">
    <source>
        <dbReference type="ARBA" id="ARBA00022753"/>
    </source>
</evidence>
<feature type="signal peptide" evidence="19">
    <location>
        <begin position="1"/>
        <end position="26"/>
    </location>
</feature>
<dbReference type="PANTHER" id="PTHR14971:SF2">
    <property type="entry name" value="VESICULAR, OVEREXPRESSED IN CANCER, PROSURVIVAL PROTEIN 1"/>
    <property type="match status" value="1"/>
</dbReference>
<evidence type="ECO:0000256" key="1">
    <source>
        <dbReference type="ARBA" id="ARBA00004156"/>
    </source>
</evidence>
<keyword evidence="6" id="KW-0967">Endosome</keyword>
<evidence type="ECO:0000256" key="5">
    <source>
        <dbReference type="ARBA" id="ARBA00022729"/>
    </source>
</evidence>
<feature type="region of interest" description="Disordered" evidence="17">
    <location>
        <begin position="147"/>
        <end position="263"/>
    </location>
</feature>
<evidence type="ECO:0000256" key="15">
    <source>
        <dbReference type="ARBA" id="ARBA00035715"/>
    </source>
</evidence>
<evidence type="ECO:0000256" key="19">
    <source>
        <dbReference type="SAM" id="SignalP"/>
    </source>
</evidence>
<comment type="subcellular location">
    <subcellularLocation>
        <location evidence="1">Cytoplasmic vesicle membrane</location>
    </subcellularLocation>
    <subcellularLocation>
        <location evidence="16">Endomembrane system</location>
        <topology evidence="16">Single-pass type I membrane protein</topology>
    </subcellularLocation>
    <subcellularLocation>
        <location evidence="13">Late endosome membrane</location>
        <topology evidence="13">Single-pass membrane protein</topology>
    </subcellularLocation>
    <subcellularLocation>
        <location evidence="2">Lysosome membrane</location>
    </subcellularLocation>
</comment>
<dbReference type="EMBL" id="JAZGQO010000021">
    <property type="protein sequence ID" value="KAK6166782.1"/>
    <property type="molecule type" value="Genomic_DNA"/>
</dbReference>
<evidence type="ECO:0000256" key="11">
    <source>
        <dbReference type="ARBA" id="ARBA00023228"/>
    </source>
</evidence>
<reference evidence="20 21" key="1">
    <citation type="submission" date="2024-01" db="EMBL/GenBank/DDBJ databases">
        <title>The genome of the rayed Mediterranean limpet Patella caerulea (Linnaeus, 1758).</title>
        <authorList>
            <person name="Anh-Thu Weber A."/>
            <person name="Halstead-Nussloch G."/>
        </authorList>
    </citation>
    <scope>NUCLEOTIDE SEQUENCE [LARGE SCALE GENOMIC DNA]</scope>
    <source>
        <strain evidence="20">AATW-2023a</strain>
        <tissue evidence="20">Whole specimen</tissue>
    </source>
</reference>
<keyword evidence="12" id="KW-0968">Cytoplasmic vesicle</keyword>
<evidence type="ECO:0000256" key="7">
    <source>
        <dbReference type="ARBA" id="ARBA00022989"/>
    </source>
</evidence>
<evidence type="ECO:0000256" key="12">
    <source>
        <dbReference type="ARBA" id="ARBA00023329"/>
    </source>
</evidence>
<keyword evidence="10" id="KW-0804">Transcription</keyword>
<gene>
    <name evidence="20" type="ORF">SNE40_023404</name>
</gene>
<evidence type="ECO:0000256" key="17">
    <source>
        <dbReference type="SAM" id="MobiDB-lite"/>
    </source>
</evidence>